<evidence type="ECO:0000256" key="1">
    <source>
        <dbReference type="SAM" id="Coils"/>
    </source>
</evidence>
<gene>
    <name evidence="2" type="ORF">C8P63_1085</name>
</gene>
<accession>A0A2T6BXD6</accession>
<feature type="coiled-coil region" evidence="1">
    <location>
        <begin position="155"/>
        <end position="182"/>
    </location>
</feature>
<name>A0A2T6BXD6_9BACL</name>
<keyword evidence="3" id="KW-1185">Reference proteome</keyword>
<proteinExistence type="predicted"/>
<dbReference type="RefSeq" id="WP_108022648.1">
    <property type="nucleotide sequence ID" value="NZ_QBKR01000008.1"/>
</dbReference>
<sequence>MTKPVRVFLLLGIVGLLGVGTWAAAGHSSWAEELEEVHHKADLNGMLEKIGKNNDRLGASNQSILGNLQAINQKSLVTKDIHGKLNNVRSGLGGQNSTLTDIEKVTGQQVGLSKNLNSLSIFLEGKMSVINGSTESQISQVGNLRSITLDTRKKMKSVLNENVTLEKKLRSAAEKSKRAEQSMP</sequence>
<comment type="caution">
    <text evidence="2">The sequence shown here is derived from an EMBL/GenBank/DDBJ whole genome shotgun (WGS) entry which is preliminary data.</text>
</comment>
<evidence type="ECO:0000313" key="3">
    <source>
        <dbReference type="Proteomes" id="UP000244240"/>
    </source>
</evidence>
<organism evidence="2 3">
    <name type="scientific">Melghirimyces profundicolus</name>
    <dbReference type="NCBI Taxonomy" id="1242148"/>
    <lineage>
        <taxon>Bacteria</taxon>
        <taxon>Bacillati</taxon>
        <taxon>Bacillota</taxon>
        <taxon>Bacilli</taxon>
        <taxon>Bacillales</taxon>
        <taxon>Thermoactinomycetaceae</taxon>
        <taxon>Melghirimyces</taxon>
    </lineage>
</organism>
<dbReference type="EMBL" id="QBKR01000008">
    <property type="protein sequence ID" value="PTX60696.1"/>
    <property type="molecule type" value="Genomic_DNA"/>
</dbReference>
<protein>
    <submittedName>
        <fullName evidence="2">Uncharacterized protein</fullName>
    </submittedName>
</protein>
<reference evidence="2 3" key="1">
    <citation type="submission" date="2018-04" db="EMBL/GenBank/DDBJ databases">
        <title>Genomic Encyclopedia of Archaeal and Bacterial Type Strains, Phase II (KMG-II): from individual species to whole genera.</title>
        <authorList>
            <person name="Goeker M."/>
        </authorList>
    </citation>
    <scope>NUCLEOTIDE SEQUENCE [LARGE SCALE GENOMIC DNA]</scope>
    <source>
        <strain evidence="2 3">DSM 45787</strain>
    </source>
</reference>
<dbReference type="OrthoDB" id="2988859at2"/>
<dbReference type="Proteomes" id="UP000244240">
    <property type="component" value="Unassembled WGS sequence"/>
</dbReference>
<evidence type="ECO:0000313" key="2">
    <source>
        <dbReference type="EMBL" id="PTX60696.1"/>
    </source>
</evidence>
<keyword evidence="1" id="KW-0175">Coiled coil</keyword>
<dbReference type="AlphaFoldDB" id="A0A2T6BXD6"/>